<feature type="compositionally biased region" description="Pro residues" evidence="1">
    <location>
        <begin position="1"/>
        <end position="10"/>
    </location>
</feature>
<gene>
    <name evidence="2" type="ORF">GCM10023175_66890</name>
</gene>
<protein>
    <submittedName>
        <fullName evidence="2">Uncharacterized protein</fullName>
    </submittedName>
</protein>
<accession>A0ABP8S2E8</accession>
<feature type="compositionally biased region" description="Low complexity" evidence="1">
    <location>
        <begin position="54"/>
        <end position="68"/>
    </location>
</feature>
<evidence type="ECO:0000313" key="3">
    <source>
        <dbReference type="Proteomes" id="UP001501598"/>
    </source>
</evidence>
<organism evidence="2 3">
    <name type="scientific">Pseudonocardia xishanensis</name>
    <dbReference type="NCBI Taxonomy" id="630995"/>
    <lineage>
        <taxon>Bacteria</taxon>
        <taxon>Bacillati</taxon>
        <taxon>Actinomycetota</taxon>
        <taxon>Actinomycetes</taxon>
        <taxon>Pseudonocardiales</taxon>
        <taxon>Pseudonocardiaceae</taxon>
        <taxon>Pseudonocardia</taxon>
    </lineage>
</organism>
<keyword evidence="3" id="KW-1185">Reference proteome</keyword>
<proteinExistence type="predicted"/>
<comment type="caution">
    <text evidence="2">The sequence shown here is derived from an EMBL/GenBank/DDBJ whole genome shotgun (WGS) entry which is preliminary data.</text>
</comment>
<reference evidence="3" key="1">
    <citation type="journal article" date="2019" name="Int. J. Syst. Evol. Microbiol.">
        <title>The Global Catalogue of Microorganisms (GCM) 10K type strain sequencing project: providing services to taxonomists for standard genome sequencing and annotation.</title>
        <authorList>
            <consortium name="The Broad Institute Genomics Platform"/>
            <consortium name="The Broad Institute Genome Sequencing Center for Infectious Disease"/>
            <person name="Wu L."/>
            <person name="Ma J."/>
        </authorList>
    </citation>
    <scope>NUCLEOTIDE SEQUENCE [LARGE SCALE GENOMIC DNA]</scope>
    <source>
        <strain evidence="3">JCM 17906</strain>
    </source>
</reference>
<evidence type="ECO:0000313" key="2">
    <source>
        <dbReference type="EMBL" id="GAA4559254.1"/>
    </source>
</evidence>
<feature type="compositionally biased region" description="Low complexity" evidence="1">
    <location>
        <begin position="163"/>
        <end position="172"/>
    </location>
</feature>
<sequence length="203" mass="21229">MSPRTTPPDRSPAETTTYLAIPPAPDDRDPSESEGRAAGPVREARNPAPAPTDAGGEQAAGERAAGEQTLGEQTAGEQTLGEQTLGEQTLGEQTLGEQTAVEHTAARPTEEATTAAQRTEADPAAGERTTADAPGADASAEEPDPGPSTAVLEPLEIPPAPATIPALPLAPRDPADRPFAEPRRSTPGKPDARWRRLFRRARR</sequence>
<feature type="compositionally biased region" description="Polar residues" evidence="1">
    <location>
        <begin position="70"/>
        <end position="97"/>
    </location>
</feature>
<dbReference type="RefSeq" id="WP_345427219.1">
    <property type="nucleotide sequence ID" value="NZ_BAABGT010000117.1"/>
</dbReference>
<evidence type="ECO:0000256" key="1">
    <source>
        <dbReference type="SAM" id="MobiDB-lite"/>
    </source>
</evidence>
<feature type="compositionally biased region" description="Basic and acidic residues" evidence="1">
    <location>
        <begin position="173"/>
        <end position="194"/>
    </location>
</feature>
<dbReference type="EMBL" id="BAABGT010000117">
    <property type="protein sequence ID" value="GAA4559254.1"/>
    <property type="molecule type" value="Genomic_DNA"/>
</dbReference>
<dbReference type="Proteomes" id="UP001501598">
    <property type="component" value="Unassembled WGS sequence"/>
</dbReference>
<feature type="region of interest" description="Disordered" evidence="1">
    <location>
        <begin position="1"/>
        <end position="203"/>
    </location>
</feature>
<feature type="compositionally biased region" description="Basic and acidic residues" evidence="1">
    <location>
        <begin position="25"/>
        <end position="35"/>
    </location>
</feature>
<name>A0ABP8S2E8_9PSEU</name>